<dbReference type="PANTHER" id="PTHR11373">
    <property type="entry name" value="DEOXYNUCLEOSIDE TRIPHOSPHATE TRIPHOSPHOHYDROLASE"/>
    <property type="match status" value="1"/>
</dbReference>
<gene>
    <name evidence="2" type="ORF">BAA01_05415</name>
</gene>
<organism evidence="2 3">
    <name type="scientific">Bacillus thermozeamaize</name>
    <dbReference type="NCBI Taxonomy" id="230954"/>
    <lineage>
        <taxon>Bacteria</taxon>
        <taxon>Bacillati</taxon>
        <taxon>Bacillota</taxon>
        <taxon>Bacilli</taxon>
        <taxon>Bacillales</taxon>
        <taxon>Bacillaceae</taxon>
        <taxon>Bacillus</taxon>
    </lineage>
</organism>
<dbReference type="AlphaFoldDB" id="A0A1Y3PQZ5"/>
<proteinExistence type="predicted"/>
<sequence>MAKFRDPVHNFISFEKKADRLLLDLIHTREFQRLRHIRQLGLSMFTYPGAEHSRFTHSLGVAHLMKRFLHHLMDGERTSPQWIAELREHQEVAEAAALIHDIGHGPFSHALERLTKERHEQWTIRILLGNTEVRQVLEGHRRGLAQEVAEVIRRTHPSRLVVKLLSSQLDVDRTDYLLRDSLMTGAKYGMFDLEWLIHTLRIGVVNDQPEVGLDLKKGISVAEDFVMARYYMYLHVYLHKTTRSADLMMDKIFERAIELQQEDPAFRMPEELHRLLYHREGEEGLANYLRLTDHTIWHTVYQWSDSSDPILSTLCTNLLKRRLYKAIDLEQVDPLVLMDVMGEVAEGADWPLKYLFLEDEDSSSPYTDSYLLEEGASGETGGQEEPGEEEASENIYLFDEQGRAHELSRTSPLIRAIRNQRTALKRLYVPEEVRERILQAMAARS</sequence>
<reference evidence="3" key="1">
    <citation type="submission" date="2016-06" db="EMBL/GenBank/DDBJ databases">
        <authorList>
            <person name="Nascimento L."/>
            <person name="Pereira R.V."/>
            <person name="Martins L.F."/>
            <person name="Quaggio R.B."/>
            <person name="Silva A.M."/>
            <person name="Setubal J.C."/>
        </authorList>
    </citation>
    <scope>NUCLEOTIDE SEQUENCE [LARGE SCALE GENOMIC DNA]</scope>
</reference>
<dbReference type="GO" id="GO:0008832">
    <property type="term" value="F:dGTPase activity"/>
    <property type="evidence" value="ECO:0007669"/>
    <property type="project" value="TreeGrafter"/>
</dbReference>
<comment type="caution">
    <text evidence="2">The sequence shown here is derived from an EMBL/GenBank/DDBJ whole genome shotgun (WGS) entry which is preliminary data.</text>
</comment>
<dbReference type="SMART" id="SM00471">
    <property type="entry name" value="HDc"/>
    <property type="match status" value="1"/>
</dbReference>
<evidence type="ECO:0000313" key="3">
    <source>
        <dbReference type="Proteomes" id="UP000196475"/>
    </source>
</evidence>
<accession>A0A1Y3PQZ5</accession>
<keyword evidence="2" id="KW-0378">Hydrolase</keyword>
<name>A0A1Y3PQZ5_9BACI</name>
<protein>
    <submittedName>
        <fullName evidence="2">Phosphohydrolase</fullName>
    </submittedName>
</protein>
<dbReference type="EMBL" id="LZRT01000060">
    <property type="protein sequence ID" value="OUM88536.1"/>
    <property type="molecule type" value="Genomic_DNA"/>
</dbReference>
<dbReference type="InterPro" id="IPR006674">
    <property type="entry name" value="HD_domain"/>
</dbReference>
<evidence type="ECO:0000313" key="2">
    <source>
        <dbReference type="EMBL" id="OUM88536.1"/>
    </source>
</evidence>
<dbReference type="InterPro" id="IPR045509">
    <property type="entry name" value="HD_assoc_2"/>
</dbReference>
<evidence type="ECO:0000259" key="1">
    <source>
        <dbReference type="SMART" id="SM00471"/>
    </source>
</evidence>
<dbReference type="Gene3D" id="1.10.3210.10">
    <property type="entry name" value="Hypothetical protein af1432"/>
    <property type="match status" value="1"/>
</dbReference>
<dbReference type="PANTHER" id="PTHR11373:SF4">
    <property type="entry name" value="DEOXYNUCLEOSIDE TRIPHOSPHATE TRIPHOSPHOHYDROLASE SAMHD1"/>
    <property type="match status" value="1"/>
</dbReference>
<dbReference type="InterPro" id="IPR050135">
    <property type="entry name" value="dGTPase-like"/>
</dbReference>
<dbReference type="SUPFAM" id="SSF109604">
    <property type="entry name" value="HD-domain/PDEase-like"/>
    <property type="match status" value="1"/>
</dbReference>
<dbReference type="InterPro" id="IPR003607">
    <property type="entry name" value="HD/PDEase_dom"/>
</dbReference>
<dbReference type="CDD" id="cd00077">
    <property type="entry name" value="HDc"/>
    <property type="match status" value="1"/>
</dbReference>
<dbReference type="Pfam" id="PF19276">
    <property type="entry name" value="HD_assoc_2"/>
    <property type="match status" value="1"/>
</dbReference>
<dbReference type="Pfam" id="PF01966">
    <property type="entry name" value="HD"/>
    <property type="match status" value="1"/>
</dbReference>
<dbReference type="Proteomes" id="UP000196475">
    <property type="component" value="Unassembled WGS sequence"/>
</dbReference>
<feature type="domain" description="HD/PDEase" evidence="1">
    <location>
        <begin position="50"/>
        <end position="186"/>
    </location>
</feature>
<dbReference type="GO" id="GO:0006203">
    <property type="term" value="P:dGTP catabolic process"/>
    <property type="evidence" value="ECO:0007669"/>
    <property type="project" value="TreeGrafter"/>
</dbReference>